<dbReference type="Pfam" id="PF03989">
    <property type="entry name" value="DNA_gyraseA_C"/>
    <property type="match status" value="2"/>
</dbReference>
<dbReference type="InterPro" id="IPR002205">
    <property type="entry name" value="Topo_IIA_dom_A"/>
</dbReference>
<evidence type="ECO:0000313" key="9">
    <source>
        <dbReference type="EMBL" id="EES90275.1"/>
    </source>
</evidence>
<keyword evidence="5 7" id="KW-0238">DNA-binding</keyword>
<dbReference type="EC" id="5.6.2.2" evidence="3"/>
<evidence type="ECO:0000256" key="4">
    <source>
        <dbReference type="ARBA" id="ARBA00023029"/>
    </source>
</evidence>
<evidence type="ECO:0000256" key="7">
    <source>
        <dbReference type="PROSITE-ProRule" id="PRU01384"/>
    </source>
</evidence>
<dbReference type="GO" id="GO:0006265">
    <property type="term" value="P:DNA topological change"/>
    <property type="evidence" value="ECO:0007669"/>
    <property type="project" value="UniProtKB-UniRule"/>
</dbReference>
<evidence type="ECO:0000256" key="3">
    <source>
        <dbReference type="ARBA" id="ARBA00012895"/>
    </source>
</evidence>
<protein>
    <recommendedName>
        <fullName evidence="3">DNA topoisomerase (ATP-hydrolyzing)</fullName>
        <ecNumber evidence="3">5.6.2.2</ecNumber>
    </recommendedName>
</protein>
<keyword evidence="4 7" id="KW-0799">Topoisomerase</keyword>
<dbReference type="InterPro" id="IPR035516">
    <property type="entry name" value="Gyrase/topoIV_suA_C"/>
</dbReference>
<evidence type="ECO:0000256" key="6">
    <source>
        <dbReference type="ARBA" id="ARBA00023235"/>
    </source>
</evidence>
<dbReference type="InterPro" id="IPR013760">
    <property type="entry name" value="Topo_IIA-like_dom_sf"/>
</dbReference>
<dbReference type="Proteomes" id="UP000006160">
    <property type="component" value="Unassembled WGS sequence"/>
</dbReference>
<gene>
    <name evidence="9" type="ORF">CLG_B2238</name>
</gene>
<dbReference type="Gene3D" id="2.120.10.90">
    <property type="entry name" value="DNA gyrase/topoisomerase IV, subunit A, C-terminal"/>
    <property type="match status" value="1"/>
</dbReference>
<reference evidence="9 10" key="1">
    <citation type="submission" date="2009-10" db="EMBL/GenBank/DDBJ databases">
        <authorList>
            <person name="Shrivastava S."/>
            <person name="Brinkac L.B."/>
            <person name="Brown J.L."/>
            <person name="Bruce D.B."/>
            <person name="Detter C."/>
            <person name="Green L.D."/>
            <person name="Munk C.A."/>
            <person name="Rogers Y.C."/>
            <person name="Tapia R."/>
            <person name="Saunders E.S."/>
            <person name="Sims D.R."/>
            <person name="Smith L.A."/>
            <person name="Smith T.J."/>
            <person name="Sutton G."/>
            <person name="Brettin T."/>
        </authorList>
    </citation>
    <scope>NUCLEOTIDE SEQUENCE [LARGE SCALE GENOMIC DNA]</scope>
    <source>
        <strain evidence="10">D str. 1873</strain>
    </source>
</reference>
<dbReference type="GO" id="GO:0005524">
    <property type="term" value="F:ATP binding"/>
    <property type="evidence" value="ECO:0007669"/>
    <property type="project" value="InterPro"/>
</dbReference>
<dbReference type="Gene3D" id="1.10.268.10">
    <property type="entry name" value="Topoisomerase, domain 3"/>
    <property type="match status" value="1"/>
</dbReference>
<proteinExistence type="inferred from homology"/>
<evidence type="ECO:0000256" key="2">
    <source>
        <dbReference type="ARBA" id="ARBA00008263"/>
    </source>
</evidence>
<comment type="caution">
    <text evidence="9">The sequence shown here is derived from an EMBL/GenBank/DDBJ whole genome shotgun (WGS) entry which is preliminary data.</text>
</comment>
<evidence type="ECO:0000259" key="8">
    <source>
        <dbReference type="PROSITE" id="PS52040"/>
    </source>
</evidence>
<dbReference type="PROSITE" id="PS52040">
    <property type="entry name" value="TOPO_IIA"/>
    <property type="match status" value="1"/>
</dbReference>
<dbReference type="SMART" id="SM00434">
    <property type="entry name" value="TOP4c"/>
    <property type="match status" value="1"/>
</dbReference>
<dbReference type="InterPro" id="IPR050220">
    <property type="entry name" value="Type_II_DNA_Topoisomerases"/>
</dbReference>
<dbReference type="InterPro" id="IPR013758">
    <property type="entry name" value="Topo_IIA_A/C_ab"/>
</dbReference>
<evidence type="ECO:0000256" key="5">
    <source>
        <dbReference type="ARBA" id="ARBA00023125"/>
    </source>
</evidence>
<dbReference type="InterPro" id="IPR006691">
    <property type="entry name" value="GyrA/parC_rep"/>
</dbReference>
<name>A0A9P2G5D2_CLOBO</name>
<dbReference type="EMBL" id="ACSJ01000018">
    <property type="protein sequence ID" value="EES90275.1"/>
    <property type="molecule type" value="Genomic_DNA"/>
</dbReference>
<feature type="active site" description="O-(5'-phospho-DNA)-tyrosine intermediate" evidence="7">
    <location>
        <position position="113"/>
    </location>
</feature>
<dbReference type="GO" id="GO:0003677">
    <property type="term" value="F:DNA binding"/>
    <property type="evidence" value="ECO:0007669"/>
    <property type="project" value="UniProtKB-UniRule"/>
</dbReference>
<feature type="domain" description="Topo IIA-type catalytic" evidence="8">
    <location>
        <begin position="25"/>
        <end position="491"/>
    </location>
</feature>
<dbReference type="GO" id="GO:0034335">
    <property type="term" value="F:DNA negative supercoiling activity"/>
    <property type="evidence" value="ECO:0007669"/>
    <property type="project" value="UniProtKB-ARBA"/>
</dbReference>
<evidence type="ECO:0000256" key="1">
    <source>
        <dbReference type="ARBA" id="ARBA00000185"/>
    </source>
</evidence>
<comment type="catalytic activity">
    <reaction evidence="1 7">
        <text>ATP-dependent breakage, passage and rejoining of double-stranded DNA.</text>
        <dbReference type="EC" id="5.6.2.2"/>
    </reaction>
</comment>
<dbReference type="Gene3D" id="3.90.199.10">
    <property type="entry name" value="Topoisomerase II, domain 5"/>
    <property type="match status" value="1"/>
</dbReference>
<comment type="similarity">
    <text evidence="2">Belongs to the type II topoisomerase GyrA/ParC subunit family.</text>
</comment>
<accession>A0A9P2G5D2</accession>
<organism evidence="9 10">
    <name type="scientific">Clostridium botulinum D str. 1873</name>
    <dbReference type="NCBI Taxonomy" id="592027"/>
    <lineage>
        <taxon>Bacteria</taxon>
        <taxon>Bacillati</taxon>
        <taxon>Bacillota</taxon>
        <taxon>Clostridia</taxon>
        <taxon>Eubacteriales</taxon>
        <taxon>Clostridiaceae</taxon>
        <taxon>Clostridium</taxon>
    </lineage>
</organism>
<dbReference type="PANTHER" id="PTHR43493:SF5">
    <property type="entry name" value="DNA GYRASE SUBUNIT A, CHLOROPLASTIC_MITOCHONDRIAL"/>
    <property type="match status" value="1"/>
</dbReference>
<dbReference type="Pfam" id="PF00521">
    <property type="entry name" value="DNA_topoisoIV"/>
    <property type="match status" value="1"/>
</dbReference>
<dbReference type="Gene3D" id="3.30.1360.40">
    <property type="match status" value="1"/>
</dbReference>
<evidence type="ECO:0000313" key="10">
    <source>
        <dbReference type="Proteomes" id="UP000006160"/>
    </source>
</evidence>
<dbReference type="InterPro" id="IPR013757">
    <property type="entry name" value="Topo_IIA_A_a_sf"/>
</dbReference>
<sequence>MIKRDLPRVLQDEFIGFASEVIVNNLPSIDGLLPVNRKVLWALHRNKVTPDKNYIKLLRASSMSMVYYIFGDIPLTTAMKNMANNGVKYFYLDPKGSFGDKQSKTGKGASPRYIECRLSKYSMDILKNIDKNIVPMKRNFDDTEDEPIVLPSMIPNVLINTSQSIAVGLASKIAGHNLIDTCDSIINYIQTKDIDKSIDIIKCPDLPLGGKVIYDKNTFDQIYKTGHGSFTLLGKYKMKQCDKYNIFSIYEIPYETTIEDIENKLREKCDKGFFKEIIDIHDASDRKGIQLDIYLKKNTNLKQFISKLRKYIPYESKFPCNFTILDLDGKTPLLMSLQDIFDRWIQHRVNCIKNEMLYDVKKYSEELNKLNGLKIINNELDKAIQIIRSSKTEKVAIEELIKYFKLNKEQAEYIATIRLVNINQDWILNKLQNIDELSSNVNKLNTDYNSEQTIKEIIISQLEEVKKKFGKPRRTEIIYEDEIADVSHEDLVEDFNPTLVLTEQQYIKKNRVFSQSQKLKDDDKILQFHQCNNKDDLLLFTNKGNVLIRKVYELDEHKPSTYGDFLPNLLGEYLQDNEKVIYISTTKDYKGSVIAVFENGNVARIDLQEYKSKQNRQIPMSAYNTDSNLISIAVITTDVDVLLVSQEGKALIVNTSQLRPTKSRNTKGVVGMKIDPEDNKVIGSIIGVTVDHNFNIETEKGKSKFIMLNDIAPNGKESMTEYLKGNRNTQGNFIYNTRQKNDKVIKLTQPEN</sequence>
<dbReference type="PANTHER" id="PTHR43493">
    <property type="entry name" value="DNA GYRASE/TOPOISOMERASE SUBUNIT A"/>
    <property type="match status" value="1"/>
</dbReference>
<dbReference type="SUPFAM" id="SSF56719">
    <property type="entry name" value="Type II DNA topoisomerase"/>
    <property type="match status" value="1"/>
</dbReference>
<dbReference type="SUPFAM" id="SSF101904">
    <property type="entry name" value="GyrA/ParC C-terminal domain-like"/>
    <property type="match status" value="1"/>
</dbReference>
<dbReference type="AlphaFoldDB" id="A0A9P2G5D2"/>
<keyword evidence="6 7" id="KW-0413">Isomerase</keyword>
<dbReference type="GO" id="GO:0009330">
    <property type="term" value="C:DNA topoisomerase type II (double strand cut, ATP-hydrolyzing) complex"/>
    <property type="evidence" value="ECO:0007669"/>
    <property type="project" value="TreeGrafter"/>
</dbReference>